<dbReference type="Gene3D" id="1.10.8.60">
    <property type="match status" value="1"/>
</dbReference>
<dbReference type="AlphaFoldDB" id="A0A6C0AYY5"/>
<dbReference type="Gene3D" id="3.40.50.300">
    <property type="entry name" value="P-loop containing nucleotide triphosphate hydrolases"/>
    <property type="match status" value="1"/>
</dbReference>
<dbReference type="EMBL" id="MN738808">
    <property type="protein sequence ID" value="QHS84415.1"/>
    <property type="molecule type" value="Genomic_DNA"/>
</dbReference>
<dbReference type="PANTHER" id="PTHR11669:SF5">
    <property type="entry name" value="REPLICATION FACTOR C SUBUNIT 2"/>
    <property type="match status" value="1"/>
</dbReference>
<dbReference type="SUPFAM" id="SSF52540">
    <property type="entry name" value="P-loop containing nucleoside triphosphate hydrolases"/>
    <property type="match status" value="1"/>
</dbReference>
<organism evidence="2">
    <name type="scientific">viral metagenome</name>
    <dbReference type="NCBI Taxonomy" id="1070528"/>
    <lineage>
        <taxon>unclassified sequences</taxon>
        <taxon>metagenomes</taxon>
        <taxon>organismal metagenomes</taxon>
    </lineage>
</organism>
<dbReference type="GO" id="GO:0003689">
    <property type="term" value="F:DNA clamp loader activity"/>
    <property type="evidence" value="ECO:0007669"/>
    <property type="project" value="TreeGrafter"/>
</dbReference>
<dbReference type="GO" id="GO:0005663">
    <property type="term" value="C:DNA replication factor C complex"/>
    <property type="evidence" value="ECO:0007669"/>
    <property type="project" value="TreeGrafter"/>
</dbReference>
<feature type="domain" description="AAA+ ATPase" evidence="1">
    <location>
        <begin position="34"/>
        <end position="158"/>
    </location>
</feature>
<dbReference type="InterPro" id="IPR050238">
    <property type="entry name" value="DNA_Rep/Repair_Clamp_Loader"/>
</dbReference>
<dbReference type="GO" id="GO:0006261">
    <property type="term" value="P:DNA-templated DNA replication"/>
    <property type="evidence" value="ECO:0007669"/>
    <property type="project" value="TreeGrafter"/>
</dbReference>
<dbReference type="InterPro" id="IPR027417">
    <property type="entry name" value="P-loop_NTPase"/>
</dbReference>
<accession>A0A6C0AYY5</accession>
<dbReference type="PANTHER" id="PTHR11669">
    <property type="entry name" value="REPLICATION FACTOR C / DNA POLYMERASE III GAMMA-TAU SUBUNIT"/>
    <property type="match status" value="1"/>
</dbReference>
<dbReference type="GO" id="GO:0005524">
    <property type="term" value="F:ATP binding"/>
    <property type="evidence" value="ECO:0007669"/>
    <property type="project" value="InterPro"/>
</dbReference>
<sequence>MEQPFIYKYKPENLKDFEIDTKVIDLLNAFINIDNLNILLVGDSGCGKTSLINCIIKEYYKENYISSNVMIINSLKDQGISYYRSEVRTFCQTICCIPGKKKLIILDDIDLINDQSQQVFRNCMDKYDNNVHFIMSCSNCQKVIDSIQSRVVVIKINSLEKSNLEKVVTRICNMENITISNEAKEFIISISNNSVRVIINYLEKFKLLSKNITYDIAINVCTNISFNDFIKYTNLCRDKNNLVDAINLINAIYDRGYSVMDILDNYFLFLKSTNILNEIEKYSIIKLLCKYITIFYNIHEDEIELVLFTNNLIKILS</sequence>
<evidence type="ECO:0000313" key="2">
    <source>
        <dbReference type="EMBL" id="QHS84415.1"/>
    </source>
</evidence>
<reference evidence="2" key="1">
    <citation type="journal article" date="2020" name="Nature">
        <title>Giant virus diversity and host interactions through global metagenomics.</title>
        <authorList>
            <person name="Schulz F."/>
            <person name="Roux S."/>
            <person name="Paez-Espino D."/>
            <person name="Jungbluth S."/>
            <person name="Walsh D.A."/>
            <person name="Denef V.J."/>
            <person name="McMahon K.D."/>
            <person name="Konstantinidis K.T."/>
            <person name="Eloe-Fadrosh E.A."/>
            <person name="Kyrpides N.C."/>
            <person name="Woyke T."/>
        </authorList>
    </citation>
    <scope>NUCLEOTIDE SEQUENCE</scope>
    <source>
        <strain evidence="2">GVMAG-S-ERX556022-25</strain>
    </source>
</reference>
<dbReference type="InterPro" id="IPR008921">
    <property type="entry name" value="DNA_pol3_clamp-load_cplx_C"/>
</dbReference>
<dbReference type="SMART" id="SM00382">
    <property type="entry name" value="AAA"/>
    <property type="match status" value="1"/>
</dbReference>
<dbReference type="GO" id="GO:0016887">
    <property type="term" value="F:ATP hydrolysis activity"/>
    <property type="evidence" value="ECO:0007669"/>
    <property type="project" value="InterPro"/>
</dbReference>
<dbReference type="GO" id="GO:0003677">
    <property type="term" value="F:DNA binding"/>
    <property type="evidence" value="ECO:0007669"/>
    <property type="project" value="InterPro"/>
</dbReference>
<proteinExistence type="predicted"/>
<dbReference type="InterPro" id="IPR003959">
    <property type="entry name" value="ATPase_AAA_core"/>
</dbReference>
<dbReference type="Pfam" id="PF00004">
    <property type="entry name" value="AAA"/>
    <property type="match status" value="1"/>
</dbReference>
<dbReference type="InterPro" id="IPR003593">
    <property type="entry name" value="AAA+_ATPase"/>
</dbReference>
<protein>
    <recommendedName>
        <fullName evidence="1">AAA+ ATPase domain-containing protein</fullName>
    </recommendedName>
</protein>
<dbReference type="GO" id="GO:0005634">
    <property type="term" value="C:nucleus"/>
    <property type="evidence" value="ECO:0007669"/>
    <property type="project" value="TreeGrafter"/>
</dbReference>
<dbReference type="SUPFAM" id="SSF48019">
    <property type="entry name" value="post-AAA+ oligomerization domain-like"/>
    <property type="match status" value="1"/>
</dbReference>
<dbReference type="GO" id="GO:0006281">
    <property type="term" value="P:DNA repair"/>
    <property type="evidence" value="ECO:0007669"/>
    <property type="project" value="TreeGrafter"/>
</dbReference>
<evidence type="ECO:0000259" key="1">
    <source>
        <dbReference type="SMART" id="SM00382"/>
    </source>
</evidence>
<name>A0A6C0AYY5_9ZZZZ</name>